<comment type="caution">
    <text evidence="1">The sequence shown here is derived from an EMBL/GenBank/DDBJ whole genome shotgun (WGS) entry which is preliminary data.</text>
</comment>
<proteinExistence type="predicted"/>
<evidence type="ECO:0000313" key="1">
    <source>
        <dbReference type="EMBL" id="GBP09372.1"/>
    </source>
</evidence>
<reference evidence="1 2" key="1">
    <citation type="journal article" date="2019" name="Commun. Biol.">
        <title>The bagworm genome reveals a unique fibroin gene that provides high tensile strength.</title>
        <authorList>
            <person name="Kono N."/>
            <person name="Nakamura H."/>
            <person name="Ohtoshi R."/>
            <person name="Tomita M."/>
            <person name="Numata K."/>
            <person name="Arakawa K."/>
        </authorList>
    </citation>
    <scope>NUCLEOTIDE SEQUENCE [LARGE SCALE GENOMIC DNA]</scope>
</reference>
<dbReference type="STRING" id="151549.A0A4C1T4N1"/>
<dbReference type="OrthoDB" id="958254at2759"/>
<accession>A0A4C1T4N1</accession>
<gene>
    <name evidence="1" type="ORF">EVAR_73443_1</name>
</gene>
<dbReference type="EMBL" id="BGZK01004507">
    <property type="protein sequence ID" value="GBP09372.1"/>
    <property type="molecule type" value="Genomic_DNA"/>
</dbReference>
<protein>
    <submittedName>
        <fullName evidence="1">Uncharacterized protein</fullName>
    </submittedName>
</protein>
<dbReference type="AlphaFoldDB" id="A0A4C1T4N1"/>
<organism evidence="1 2">
    <name type="scientific">Eumeta variegata</name>
    <name type="common">Bagworm moth</name>
    <name type="synonym">Eumeta japonica</name>
    <dbReference type="NCBI Taxonomy" id="151549"/>
    <lineage>
        <taxon>Eukaryota</taxon>
        <taxon>Metazoa</taxon>
        <taxon>Ecdysozoa</taxon>
        <taxon>Arthropoda</taxon>
        <taxon>Hexapoda</taxon>
        <taxon>Insecta</taxon>
        <taxon>Pterygota</taxon>
        <taxon>Neoptera</taxon>
        <taxon>Endopterygota</taxon>
        <taxon>Lepidoptera</taxon>
        <taxon>Glossata</taxon>
        <taxon>Ditrysia</taxon>
        <taxon>Tineoidea</taxon>
        <taxon>Psychidae</taxon>
        <taxon>Oiketicinae</taxon>
        <taxon>Eumeta</taxon>
    </lineage>
</organism>
<evidence type="ECO:0000313" key="2">
    <source>
        <dbReference type="Proteomes" id="UP000299102"/>
    </source>
</evidence>
<keyword evidence="2" id="KW-1185">Reference proteome</keyword>
<name>A0A4C1T4N1_EUMVA</name>
<dbReference type="Proteomes" id="UP000299102">
    <property type="component" value="Unassembled WGS sequence"/>
</dbReference>
<sequence length="93" mass="10322">MALNSIVNMAQCAESSGLSSDIDTCMNTELGTLLQLEAERITRSYSISFVPTIIYNGVFDQQLQDRSLRDFRGTVCGLLQKRGDISFHNALCQ</sequence>